<comment type="caution">
    <text evidence="1">The sequence shown here is derived from an EMBL/GenBank/DDBJ whole genome shotgun (WGS) entry which is preliminary data.</text>
</comment>
<organism evidence="1 2">
    <name type="scientific">Entomophthora muscae</name>
    <dbReference type="NCBI Taxonomy" id="34485"/>
    <lineage>
        <taxon>Eukaryota</taxon>
        <taxon>Fungi</taxon>
        <taxon>Fungi incertae sedis</taxon>
        <taxon>Zoopagomycota</taxon>
        <taxon>Entomophthoromycotina</taxon>
        <taxon>Entomophthoromycetes</taxon>
        <taxon>Entomophthorales</taxon>
        <taxon>Entomophthoraceae</taxon>
        <taxon>Entomophthora</taxon>
    </lineage>
</organism>
<keyword evidence="1" id="KW-0560">Oxidoreductase</keyword>
<proteinExistence type="predicted"/>
<gene>
    <name evidence="1" type="primary">ARH1</name>
    <name evidence="1" type="ORF">DSO57_1023069</name>
</gene>
<evidence type="ECO:0000313" key="1">
    <source>
        <dbReference type="EMBL" id="KAJ9053559.1"/>
    </source>
</evidence>
<dbReference type="EMBL" id="QTSX02006508">
    <property type="protein sequence ID" value="KAJ9053559.1"/>
    <property type="molecule type" value="Genomic_DNA"/>
</dbReference>
<dbReference type="Proteomes" id="UP001165960">
    <property type="component" value="Unassembled WGS sequence"/>
</dbReference>
<accession>A0ACC2RTZ7</accession>
<sequence>MALELTRRRIYPSIFNNKGLAPFLSKGQLNSIVFRKYSAISTPTPKADATPLRVAIVGSGPGGFYTAGRLFKNFPSGGVLVDMFEKIPIPHGLVRYGVAPDHPEVKLVINKFDEVASHKGFRFFGNVEVGTQLPVELLRSQYDAVVMAYGAAADKSLGVPGETLEGVLSARSFVNWYNGSPEQFGAIAPNLTSSDTAVIFGQGNVALDLARILLSPVDVLAKTDITSDSLEMLSKSTIKHVHIVGRRGPLQAAFTAKELREIFSLPDTKIHLDPSLLNYQLESNKEVIAKNRPLSRLMALLTKGYKENCAKFNDKPTKSCHFTFLRSPLEFCGDKTVQKVHLGVNTLEGQPPKAILTDAREWIDSGLVLRAIGYRSLPLANIPFDSSSGRVPNQFGRVLGEASEVSGLYVSGWLKTGPVGVIATTLMHAHETADIIYSDFKQGTLVPGRPGLSVKSFSDARLNPTSYIDWKRLEQHEFEAGARLNKPREKIFVTQSAIPLLYNSPNKGIFSTTF</sequence>
<dbReference type="EC" id="1.18.1.6" evidence="1"/>
<protein>
    <submittedName>
        <fullName evidence="1">NADPH-adrenodoxin reductase, variant 2</fullName>
        <ecNumber evidence="1">1.18.1.6</ecNumber>
    </submittedName>
</protein>
<keyword evidence="2" id="KW-1185">Reference proteome</keyword>
<name>A0ACC2RTZ7_9FUNG</name>
<evidence type="ECO:0000313" key="2">
    <source>
        <dbReference type="Proteomes" id="UP001165960"/>
    </source>
</evidence>
<reference evidence="1" key="1">
    <citation type="submission" date="2022-04" db="EMBL/GenBank/DDBJ databases">
        <title>Genome of the entomopathogenic fungus Entomophthora muscae.</title>
        <authorList>
            <person name="Elya C."/>
            <person name="Lovett B.R."/>
            <person name="Lee E."/>
            <person name="Macias A.M."/>
            <person name="Hajek A.E."/>
            <person name="De Bivort B.L."/>
            <person name="Kasson M.T."/>
            <person name="De Fine Licht H.H."/>
            <person name="Stajich J.E."/>
        </authorList>
    </citation>
    <scope>NUCLEOTIDE SEQUENCE</scope>
    <source>
        <strain evidence="1">Berkeley</strain>
    </source>
</reference>